<comment type="caution">
    <text evidence="1">The sequence shown here is derived from an EMBL/GenBank/DDBJ whole genome shotgun (WGS) entry which is preliminary data.</text>
</comment>
<dbReference type="Gene3D" id="1.10.3190.10">
    <property type="entry name" value="yfbu gene product, domain 2"/>
    <property type="match status" value="1"/>
</dbReference>
<dbReference type="InterPro" id="IPR023146">
    <property type="entry name" value="YfbU_alpha-helical_sf"/>
</dbReference>
<dbReference type="Pfam" id="PF03887">
    <property type="entry name" value="YfbU"/>
    <property type="match status" value="1"/>
</dbReference>
<dbReference type="EMBL" id="JACHFN010000006">
    <property type="protein sequence ID" value="MBB5234459.1"/>
    <property type="molecule type" value="Genomic_DNA"/>
</dbReference>
<dbReference type="InterPro" id="IPR005587">
    <property type="entry name" value="UPF0304_YfbU"/>
</dbReference>
<proteinExistence type="predicted"/>
<dbReference type="AlphaFoldDB" id="A0A7W8GF37"/>
<dbReference type="NCBIfam" id="NF003936">
    <property type="entry name" value="PRK05445.1"/>
    <property type="match status" value="1"/>
</dbReference>
<name>A0A7W8GF37_9DEIO</name>
<organism evidence="1 2">
    <name type="scientific">Deinococcus budaensis</name>
    <dbReference type="NCBI Taxonomy" id="1665626"/>
    <lineage>
        <taxon>Bacteria</taxon>
        <taxon>Thermotogati</taxon>
        <taxon>Deinococcota</taxon>
        <taxon>Deinococci</taxon>
        <taxon>Deinococcales</taxon>
        <taxon>Deinococcaceae</taxon>
        <taxon>Deinococcus</taxon>
    </lineage>
</organism>
<dbReference type="SUPFAM" id="SSF116960">
    <property type="entry name" value="YfbU-like"/>
    <property type="match status" value="1"/>
</dbReference>
<evidence type="ECO:0000313" key="2">
    <source>
        <dbReference type="Proteomes" id="UP000525389"/>
    </source>
</evidence>
<dbReference type="InterPro" id="IPR023145">
    <property type="entry name" value="YfbU_helix-hairpin_sf"/>
</dbReference>
<reference evidence="1 2" key="1">
    <citation type="submission" date="2020-08" db="EMBL/GenBank/DDBJ databases">
        <title>Genomic Encyclopedia of Type Strains, Phase IV (KMG-IV): sequencing the most valuable type-strain genomes for metagenomic binning, comparative biology and taxonomic classification.</title>
        <authorList>
            <person name="Goeker M."/>
        </authorList>
    </citation>
    <scope>NUCLEOTIDE SEQUENCE [LARGE SCALE GENOMIC DNA]</scope>
    <source>
        <strain evidence="1 2">DSM 101791</strain>
    </source>
</reference>
<evidence type="ECO:0008006" key="3">
    <source>
        <dbReference type="Google" id="ProtNLM"/>
    </source>
</evidence>
<evidence type="ECO:0000313" key="1">
    <source>
        <dbReference type="EMBL" id="MBB5234459.1"/>
    </source>
</evidence>
<dbReference type="Gene3D" id="1.10.287.680">
    <property type="entry name" value="Helix hairpin bin"/>
    <property type="match status" value="1"/>
</dbReference>
<protein>
    <recommendedName>
        <fullName evidence="3">YfbU family protein</fullName>
    </recommendedName>
</protein>
<accession>A0A7W8GF37</accession>
<sequence>MELTKLERLMLMQNFRILAALEPEEKEHYERMEQIVTRGYEALYDELFTSIDPDAIPAEESEFVYDVLDMYVAIHDAVEAHSIDLAAQENFALRFIGFDGNNESRLLSFAGFAAREEDSIYAMFLRNGRFPNSHGPTRARYQRMLDEYGQRRTTGEALSADDLEALRQAAVHPENHR</sequence>
<gene>
    <name evidence="1" type="ORF">HNQ09_001897</name>
</gene>
<dbReference type="Proteomes" id="UP000525389">
    <property type="component" value="Unassembled WGS sequence"/>
</dbReference>
<keyword evidence="2" id="KW-1185">Reference proteome</keyword>
<dbReference type="RefSeq" id="WP_184028293.1">
    <property type="nucleotide sequence ID" value="NZ_JACHFN010000006.1"/>
</dbReference>